<dbReference type="GO" id="GO:0005524">
    <property type="term" value="F:ATP binding"/>
    <property type="evidence" value="ECO:0007669"/>
    <property type="project" value="UniProtKB-KW"/>
</dbReference>
<evidence type="ECO:0000256" key="1">
    <source>
        <dbReference type="ARBA" id="ARBA00004167"/>
    </source>
</evidence>
<name>A0A2P5CV90_PARAD</name>
<reference evidence="23" key="1">
    <citation type="submission" date="2016-06" db="EMBL/GenBank/DDBJ databases">
        <title>Parallel loss of symbiosis genes in relatives of nitrogen-fixing non-legume Parasponia.</title>
        <authorList>
            <person name="Van Velzen R."/>
            <person name="Holmer R."/>
            <person name="Bu F."/>
            <person name="Rutten L."/>
            <person name="Van Zeijl A."/>
            <person name="Liu W."/>
            <person name="Santuari L."/>
            <person name="Cao Q."/>
            <person name="Sharma T."/>
            <person name="Shen D."/>
            <person name="Roswanjaya Y."/>
            <person name="Wardhani T."/>
            <person name="Kalhor M.S."/>
            <person name="Jansen J."/>
            <person name="Van den Hoogen J."/>
            <person name="Gungor B."/>
            <person name="Hartog M."/>
            <person name="Hontelez J."/>
            <person name="Verver J."/>
            <person name="Yang W.-C."/>
            <person name="Schijlen E."/>
            <person name="Repin R."/>
            <person name="Schilthuizen M."/>
            <person name="Schranz E."/>
            <person name="Heidstra R."/>
            <person name="Miyata K."/>
            <person name="Fedorova E."/>
            <person name="Kohlen W."/>
            <person name="Bisseling T."/>
            <person name="Smit S."/>
            <person name="Geurts R."/>
        </authorList>
    </citation>
    <scope>NUCLEOTIDE SEQUENCE [LARGE SCALE GENOMIC DNA]</scope>
    <source>
        <strain evidence="23">cv. WU1-14</strain>
    </source>
</reference>
<keyword evidence="9 22" id="KW-0418">Kinase</keyword>
<evidence type="ECO:0000256" key="14">
    <source>
        <dbReference type="ARBA" id="ARBA00023170"/>
    </source>
</evidence>
<dbReference type="EC" id="2.7.11.1" evidence="2"/>
<dbReference type="Gene3D" id="3.30.200.20">
    <property type="entry name" value="Phosphorylase Kinase, domain 1"/>
    <property type="match status" value="1"/>
</dbReference>
<comment type="catalytic activity">
    <reaction evidence="16">
        <text>L-threonyl-[protein] + ATP = O-phospho-L-threonyl-[protein] + ADP + H(+)</text>
        <dbReference type="Rhea" id="RHEA:46608"/>
        <dbReference type="Rhea" id="RHEA-COMP:11060"/>
        <dbReference type="Rhea" id="RHEA-COMP:11605"/>
        <dbReference type="ChEBI" id="CHEBI:15378"/>
        <dbReference type="ChEBI" id="CHEBI:30013"/>
        <dbReference type="ChEBI" id="CHEBI:30616"/>
        <dbReference type="ChEBI" id="CHEBI:61977"/>
        <dbReference type="ChEBI" id="CHEBI:456216"/>
        <dbReference type="EC" id="2.7.11.1"/>
    </reaction>
</comment>
<evidence type="ECO:0000256" key="19">
    <source>
        <dbReference type="SAM" id="Phobius"/>
    </source>
</evidence>
<evidence type="ECO:0000256" key="5">
    <source>
        <dbReference type="ARBA" id="ARBA00022692"/>
    </source>
</evidence>
<keyword evidence="5 19" id="KW-0812">Transmembrane</keyword>
<evidence type="ECO:0000313" key="22">
    <source>
        <dbReference type="EMBL" id="PON64983.1"/>
    </source>
</evidence>
<evidence type="ECO:0000256" key="9">
    <source>
        <dbReference type="ARBA" id="ARBA00022777"/>
    </source>
</evidence>
<dbReference type="InterPro" id="IPR011009">
    <property type="entry name" value="Kinase-like_dom_sf"/>
</dbReference>
<dbReference type="GO" id="GO:0005886">
    <property type="term" value="C:plasma membrane"/>
    <property type="evidence" value="ECO:0007669"/>
    <property type="project" value="TreeGrafter"/>
</dbReference>
<dbReference type="PANTHER" id="PTHR27002:SF804">
    <property type="entry name" value="OS02G0710500 PROTEIN"/>
    <property type="match status" value="1"/>
</dbReference>
<keyword evidence="7" id="KW-0677">Repeat</keyword>
<feature type="domain" description="Gnk2-homologous" evidence="21">
    <location>
        <begin position="28"/>
        <end position="126"/>
    </location>
</feature>
<dbReference type="InterPro" id="IPR001245">
    <property type="entry name" value="Ser-Thr/Tyr_kinase_cat_dom"/>
</dbReference>
<dbReference type="PROSITE" id="PS51473">
    <property type="entry name" value="GNK2"/>
    <property type="match status" value="2"/>
</dbReference>
<evidence type="ECO:0000256" key="10">
    <source>
        <dbReference type="ARBA" id="ARBA00022840"/>
    </source>
</evidence>
<evidence type="ECO:0000256" key="2">
    <source>
        <dbReference type="ARBA" id="ARBA00012513"/>
    </source>
</evidence>
<evidence type="ECO:0000256" key="8">
    <source>
        <dbReference type="ARBA" id="ARBA00022741"/>
    </source>
</evidence>
<dbReference type="Gene3D" id="3.30.430.20">
    <property type="entry name" value="Gnk2 domain, C-X8-C-X2-C motif"/>
    <property type="match status" value="2"/>
</dbReference>
<feature type="domain" description="Gnk2-homologous" evidence="21">
    <location>
        <begin position="132"/>
        <end position="241"/>
    </location>
</feature>
<comment type="caution">
    <text evidence="22">The sequence shown here is derived from an EMBL/GenBank/DDBJ whole genome shotgun (WGS) entry which is preliminary data.</text>
</comment>
<evidence type="ECO:0000256" key="7">
    <source>
        <dbReference type="ARBA" id="ARBA00022737"/>
    </source>
</evidence>
<feature type="region of interest" description="Disordered" evidence="18">
    <location>
        <begin position="249"/>
        <end position="269"/>
    </location>
</feature>
<evidence type="ECO:0000256" key="4">
    <source>
        <dbReference type="ARBA" id="ARBA00022679"/>
    </source>
</evidence>
<feature type="domain" description="Protein kinase" evidence="20">
    <location>
        <begin position="353"/>
        <end position="630"/>
    </location>
</feature>
<organism evidence="22 23">
    <name type="scientific">Parasponia andersonii</name>
    <name type="common">Sponia andersonii</name>
    <dbReference type="NCBI Taxonomy" id="3476"/>
    <lineage>
        <taxon>Eukaryota</taxon>
        <taxon>Viridiplantae</taxon>
        <taxon>Streptophyta</taxon>
        <taxon>Embryophyta</taxon>
        <taxon>Tracheophyta</taxon>
        <taxon>Spermatophyta</taxon>
        <taxon>Magnoliopsida</taxon>
        <taxon>eudicotyledons</taxon>
        <taxon>Gunneridae</taxon>
        <taxon>Pentapetalae</taxon>
        <taxon>rosids</taxon>
        <taxon>fabids</taxon>
        <taxon>Rosales</taxon>
        <taxon>Cannabaceae</taxon>
        <taxon>Parasponia</taxon>
    </lineage>
</organism>
<comment type="subcellular location">
    <subcellularLocation>
        <location evidence="1">Membrane</location>
        <topology evidence="1">Single-pass membrane protein</topology>
    </subcellularLocation>
</comment>
<evidence type="ECO:0000256" key="16">
    <source>
        <dbReference type="ARBA" id="ARBA00047899"/>
    </source>
</evidence>
<keyword evidence="15" id="KW-0325">Glycoprotein</keyword>
<keyword evidence="3" id="KW-0723">Serine/threonine-protein kinase</keyword>
<sequence>MYICQNSRACLSAFISIFVMVNFVTSRTLYPHFCSNPLNETSDTSFSSNLTTLLNTLSSKAVLNNFHNESSNGLYGLFLCRGDVSSNACQNCVVNASQEVRSQCSSNKTAIMWFDHCMVRYSSTNFFGKKQISPKLFMWNSEGNTTSGQDNPDIDALSLMYTLIRQASNSYTMFKAEELGENGKGSQSRYGLVQCTRDINSSQCSQCLGLLMEDIRKCCLGRRGWRILTPSCILRYEYYHFYEPTQAPPQPLPAAPEPQAGDKGSAEAGKEGKKTTKIIIVTVFSIAAFAVLFGFLYCIFFRRKRRDGENSTQIRLQSTEDFTDRSMHGNNHENGVEVHYFILRDILASTGNFSDANKLGEGGFGPVYKGKLKDGKEIAVKRLSMRSRQGLKEFKTEVRLIVKLQHKNLVRLLGCCLEGDEKLLIYEYMANTSLDAFLFDPTKCRELLDWTTRAIIVNGIARGLLYLHEDSRLKIIHRDLKASNILLDDKMNPKISDFGTARIFGRNQIEANTDKIVGTYGYMAPEYAMEGLFSIKSDVYSFGVLMLEIVTGKKSSGIFKPERSQNLPSYAWQQWNDDKALMIIDPNIVNACPVNEALRWIHIALLCVQQNPRDRPNMSSVVLMLASKLIHLPQPSKPPFSSTRFFLSDKRSTTGEGTELQTSDQASTTVSCKFIEWSDHNSTVLLR</sequence>
<evidence type="ECO:0000259" key="21">
    <source>
        <dbReference type="PROSITE" id="PS51473"/>
    </source>
</evidence>
<dbReference type="FunFam" id="3.30.200.20:FF:000195">
    <property type="entry name" value="G-type lectin S-receptor-like serine/threonine-protein kinase"/>
    <property type="match status" value="1"/>
</dbReference>
<keyword evidence="14 22" id="KW-0675">Receptor</keyword>
<dbReference type="STRING" id="3476.A0A2P5CV90"/>
<evidence type="ECO:0000256" key="12">
    <source>
        <dbReference type="ARBA" id="ARBA00023136"/>
    </source>
</evidence>
<protein>
    <recommendedName>
        <fullName evidence="2">non-specific serine/threonine protein kinase</fullName>
        <ecNumber evidence="2">2.7.11.1</ecNumber>
    </recommendedName>
</protein>
<dbReference type="Proteomes" id="UP000237105">
    <property type="component" value="Unassembled WGS sequence"/>
</dbReference>
<evidence type="ECO:0000256" key="15">
    <source>
        <dbReference type="ARBA" id="ARBA00023180"/>
    </source>
</evidence>
<evidence type="ECO:0000259" key="20">
    <source>
        <dbReference type="PROSITE" id="PS50011"/>
    </source>
</evidence>
<evidence type="ECO:0000313" key="23">
    <source>
        <dbReference type="Proteomes" id="UP000237105"/>
    </source>
</evidence>
<keyword evidence="23" id="KW-1185">Reference proteome</keyword>
<dbReference type="CDD" id="cd23509">
    <property type="entry name" value="Gnk2-like"/>
    <property type="match status" value="2"/>
</dbReference>
<dbReference type="Pfam" id="PF07714">
    <property type="entry name" value="PK_Tyr_Ser-Thr"/>
    <property type="match status" value="1"/>
</dbReference>
<keyword evidence="12 19" id="KW-0472">Membrane</keyword>
<dbReference type="FunFam" id="1.10.510.10:FF:001697">
    <property type="entry name" value="Uncharacterized protein"/>
    <property type="match status" value="1"/>
</dbReference>
<dbReference type="InterPro" id="IPR000719">
    <property type="entry name" value="Prot_kinase_dom"/>
</dbReference>
<dbReference type="PROSITE" id="PS50011">
    <property type="entry name" value="PROTEIN_KINASE_DOM"/>
    <property type="match status" value="1"/>
</dbReference>
<dbReference type="PANTHER" id="PTHR27002">
    <property type="entry name" value="RECEPTOR-LIKE SERINE/THREONINE-PROTEIN KINASE SD1-8"/>
    <property type="match status" value="1"/>
</dbReference>
<keyword evidence="8" id="KW-0547">Nucleotide-binding</keyword>
<dbReference type="InterPro" id="IPR002902">
    <property type="entry name" value="GNK2"/>
</dbReference>
<keyword evidence="11 19" id="KW-1133">Transmembrane helix</keyword>
<evidence type="ECO:0000256" key="18">
    <source>
        <dbReference type="SAM" id="MobiDB-lite"/>
    </source>
</evidence>
<dbReference type="Gene3D" id="1.10.510.10">
    <property type="entry name" value="Transferase(Phosphotransferase) domain 1"/>
    <property type="match status" value="1"/>
</dbReference>
<keyword evidence="10" id="KW-0067">ATP-binding</keyword>
<keyword evidence="4" id="KW-0808">Transferase</keyword>
<evidence type="ECO:0000256" key="6">
    <source>
        <dbReference type="ARBA" id="ARBA00022729"/>
    </source>
</evidence>
<proteinExistence type="predicted"/>
<dbReference type="SUPFAM" id="SSF56112">
    <property type="entry name" value="Protein kinase-like (PK-like)"/>
    <property type="match status" value="1"/>
</dbReference>
<evidence type="ECO:0000256" key="11">
    <source>
        <dbReference type="ARBA" id="ARBA00022989"/>
    </source>
</evidence>
<gene>
    <name evidence="22" type="primary">PanCRK7</name>
    <name evidence="22" type="ORF">PanWU01x14_121600</name>
</gene>
<dbReference type="InterPro" id="IPR038408">
    <property type="entry name" value="GNK2_sf"/>
</dbReference>
<evidence type="ECO:0000256" key="13">
    <source>
        <dbReference type="ARBA" id="ARBA00023157"/>
    </source>
</evidence>
<dbReference type="OrthoDB" id="4062651at2759"/>
<dbReference type="CDD" id="cd14066">
    <property type="entry name" value="STKc_IRAK"/>
    <property type="match status" value="1"/>
</dbReference>
<dbReference type="Pfam" id="PF01657">
    <property type="entry name" value="Stress-antifung"/>
    <property type="match status" value="2"/>
</dbReference>
<feature type="transmembrane region" description="Helical" evidence="19">
    <location>
        <begin position="278"/>
        <end position="300"/>
    </location>
</feature>
<evidence type="ECO:0000256" key="17">
    <source>
        <dbReference type="ARBA" id="ARBA00048679"/>
    </source>
</evidence>
<evidence type="ECO:0000256" key="3">
    <source>
        <dbReference type="ARBA" id="ARBA00022527"/>
    </source>
</evidence>
<keyword evidence="6" id="KW-0732">Signal</keyword>
<accession>A0A2P5CV90</accession>
<comment type="catalytic activity">
    <reaction evidence="17">
        <text>L-seryl-[protein] + ATP = O-phospho-L-seryl-[protein] + ADP + H(+)</text>
        <dbReference type="Rhea" id="RHEA:17989"/>
        <dbReference type="Rhea" id="RHEA-COMP:9863"/>
        <dbReference type="Rhea" id="RHEA-COMP:11604"/>
        <dbReference type="ChEBI" id="CHEBI:15378"/>
        <dbReference type="ChEBI" id="CHEBI:29999"/>
        <dbReference type="ChEBI" id="CHEBI:30616"/>
        <dbReference type="ChEBI" id="CHEBI:83421"/>
        <dbReference type="ChEBI" id="CHEBI:456216"/>
        <dbReference type="EC" id="2.7.11.1"/>
    </reaction>
</comment>
<dbReference type="EMBL" id="JXTB01000092">
    <property type="protein sequence ID" value="PON64983.1"/>
    <property type="molecule type" value="Genomic_DNA"/>
</dbReference>
<dbReference type="AlphaFoldDB" id="A0A2P5CV90"/>
<dbReference type="GO" id="GO:0004674">
    <property type="term" value="F:protein serine/threonine kinase activity"/>
    <property type="evidence" value="ECO:0007669"/>
    <property type="project" value="UniProtKB-KW"/>
</dbReference>
<dbReference type="InterPro" id="IPR008271">
    <property type="entry name" value="Ser/Thr_kinase_AS"/>
</dbReference>
<dbReference type="PROSITE" id="PS00108">
    <property type="entry name" value="PROTEIN_KINASE_ST"/>
    <property type="match status" value="1"/>
</dbReference>
<keyword evidence="13" id="KW-1015">Disulfide bond</keyword>
<dbReference type="SMART" id="SM00220">
    <property type="entry name" value="S_TKc"/>
    <property type="match status" value="1"/>
</dbReference>